<dbReference type="PIRSF" id="PIRSF038001">
    <property type="entry name" value="Caspase_ICE"/>
    <property type="match status" value="1"/>
</dbReference>
<dbReference type="KEGG" id="cimi:108315450"/>
<feature type="active site" evidence="21">
    <location>
        <position position="272"/>
    </location>
</feature>
<dbReference type="RefSeq" id="XP_017400280.1">
    <property type="nucleotide sequence ID" value="XM_017544791.2"/>
</dbReference>
<dbReference type="InterPro" id="IPR001315">
    <property type="entry name" value="CARD"/>
</dbReference>
<protein>
    <recommendedName>
        <fullName evidence="16">Caspase-1</fullName>
        <ecNumber evidence="15">3.4.22.36</ecNumber>
    </recommendedName>
    <alternativeName>
        <fullName evidence="20">Interleukin-1 beta convertase</fullName>
    </alternativeName>
    <alternativeName>
        <fullName evidence="17">Interleukin-1 beta-converting enzyme</fullName>
    </alternativeName>
    <alternativeName>
        <fullName evidence="18 19">p45</fullName>
    </alternativeName>
</protein>
<evidence type="ECO:0000259" key="23">
    <source>
        <dbReference type="PROSITE" id="PS50207"/>
    </source>
</evidence>
<comment type="subunit">
    <text evidence="14">Heterotetramer that consists of two anti-parallel arranged heterodimers, each one formed by a 20 kDa (Caspase-1 subunit p20) and a 10 kDa (Caspase-1 subunit p10) subunit.</text>
</comment>
<dbReference type="InterPro" id="IPR001309">
    <property type="entry name" value="Pept_C14_p20"/>
</dbReference>
<evidence type="ECO:0000256" key="2">
    <source>
        <dbReference type="ARBA" id="ARBA00004496"/>
    </source>
</evidence>
<organism evidence="26 27">
    <name type="scientific">Cebus imitator</name>
    <name type="common">Panamanian white-faced capuchin</name>
    <name type="synonym">Cebus capucinus imitator</name>
    <dbReference type="NCBI Taxonomy" id="2715852"/>
    <lineage>
        <taxon>Eukaryota</taxon>
        <taxon>Metazoa</taxon>
        <taxon>Chordata</taxon>
        <taxon>Craniata</taxon>
        <taxon>Vertebrata</taxon>
        <taxon>Euteleostomi</taxon>
        <taxon>Mammalia</taxon>
        <taxon>Eutheria</taxon>
        <taxon>Euarchontoglires</taxon>
        <taxon>Primates</taxon>
        <taxon>Haplorrhini</taxon>
        <taxon>Platyrrhini</taxon>
        <taxon>Cebidae</taxon>
        <taxon>Cebinae</taxon>
        <taxon>Cebus</taxon>
    </lineage>
</organism>
<dbReference type="InterPro" id="IPR002398">
    <property type="entry name" value="Pept_C14"/>
</dbReference>
<evidence type="ECO:0000256" key="8">
    <source>
        <dbReference type="ARBA" id="ARBA00022801"/>
    </source>
</evidence>
<reference evidence="26" key="1">
    <citation type="submission" date="2025-08" db="UniProtKB">
        <authorList>
            <consortium name="Ensembl"/>
        </authorList>
    </citation>
    <scope>IDENTIFICATION</scope>
</reference>
<evidence type="ECO:0000256" key="9">
    <source>
        <dbReference type="ARBA" id="ARBA00022807"/>
    </source>
</evidence>
<dbReference type="Gene3D" id="3.40.50.1460">
    <property type="match status" value="1"/>
</dbReference>
<evidence type="ECO:0000256" key="21">
    <source>
        <dbReference type="PIRSR" id="PIRSR038001-1"/>
    </source>
</evidence>
<proteinExistence type="inferred from homology"/>
<dbReference type="GO" id="GO:0051604">
    <property type="term" value="P:protein maturation"/>
    <property type="evidence" value="ECO:0007669"/>
    <property type="project" value="UniProtKB-ARBA"/>
</dbReference>
<dbReference type="GO" id="GO:0004197">
    <property type="term" value="F:cysteine-type endopeptidase activity"/>
    <property type="evidence" value="ECO:0007669"/>
    <property type="project" value="InterPro"/>
</dbReference>
<evidence type="ECO:0000256" key="18">
    <source>
        <dbReference type="ARBA" id="ARBA00080846"/>
    </source>
</evidence>
<feature type="domain" description="Caspase family p10" evidence="23">
    <location>
        <begin position="352"/>
        <end position="437"/>
    </location>
</feature>
<dbReference type="PROSITE" id="PS01122">
    <property type="entry name" value="CASPASE_CYS"/>
    <property type="match status" value="1"/>
</dbReference>
<dbReference type="GO" id="GO:0042981">
    <property type="term" value="P:regulation of apoptotic process"/>
    <property type="evidence" value="ECO:0007669"/>
    <property type="project" value="InterPro"/>
</dbReference>
<sequence>MSKRKVKHTFCFSSHKEVRREKPWLVSLSLFQEQVPGKKEFWKGLTLLEAIISICASLDKILKEKRKLFIHSVGEGTINGLLDELLEKMVLNEEEMEKVKRENATVMDKARALFDSVIRKGARACQVCITYICEEDCHLAEKLGLSAAPQAVLNKQITLTSSGSEGNIKLCSPKEAERIQKEQLGEIYPTMNESSRTRVALIICNEEFDSLPRRTGAEVDIIGMSMLLKNLGYSVDVKKDLTASEMTTELEAFAHRPEHKTSDSTFLVFMSHGIREGICGKKYSEQVPDILQVNEIFRNLNTRNCPSLKDKPKVIIIQACRGENEGVVWLKDSGGVSGNTCLPTTEGFEDDAIRKAHIEKDFIAFCSSTPDNVSWRHPTKGSVFIMRLIEHLQEYACSCDVEEIFRKVRLSFEQTAGRVQMPTTERVTLTRRFYLFPGC</sequence>
<dbReference type="OMA" id="QYIVQVF"/>
<dbReference type="PANTHER" id="PTHR47901">
    <property type="entry name" value="CASPASE RECRUITMENT DOMAIN-CONTAINING PROTEIN 18"/>
    <property type="match status" value="1"/>
</dbReference>
<dbReference type="GeneID" id="108315450"/>
<evidence type="ECO:0000256" key="14">
    <source>
        <dbReference type="ARBA" id="ARBA00063591"/>
    </source>
</evidence>
<dbReference type="CDD" id="cd08325">
    <property type="entry name" value="CARD_CASP1-like"/>
    <property type="match status" value="1"/>
</dbReference>
<evidence type="ECO:0000256" key="11">
    <source>
        <dbReference type="ARBA" id="ARBA00023136"/>
    </source>
</evidence>
<dbReference type="InterPro" id="IPR016129">
    <property type="entry name" value="Caspase_his_AS"/>
</dbReference>
<keyword evidence="11" id="KW-0472">Membrane</keyword>
<dbReference type="PROSITE" id="PS50207">
    <property type="entry name" value="CASPASE_P10"/>
    <property type="match status" value="1"/>
</dbReference>
<evidence type="ECO:0000259" key="24">
    <source>
        <dbReference type="PROSITE" id="PS50208"/>
    </source>
</evidence>
<dbReference type="GO" id="GO:0006954">
    <property type="term" value="P:inflammatory response"/>
    <property type="evidence" value="ECO:0007669"/>
    <property type="project" value="UniProtKB-ARBA"/>
</dbReference>
<dbReference type="InterPro" id="IPR002138">
    <property type="entry name" value="Pept_C14_p10"/>
</dbReference>
<dbReference type="InterPro" id="IPR011029">
    <property type="entry name" value="DEATH-like_dom_sf"/>
</dbReference>
<comment type="catalytic activity">
    <reaction evidence="13">
        <text>Strict requirement for an Asp residue at position P1 and has a preferred cleavage sequence of Tyr-Val-Ala-Asp-|-.</text>
        <dbReference type="EC" id="3.4.22.36"/>
    </reaction>
</comment>
<dbReference type="GO" id="GO:0097169">
    <property type="term" value="C:AIM2 inflammasome complex"/>
    <property type="evidence" value="ECO:0007669"/>
    <property type="project" value="TreeGrafter"/>
</dbReference>
<dbReference type="FunFam" id="1.10.533.10:FF:000031">
    <property type="entry name" value="Caspase 1, isoform CRA_b"/>
    <property type="match status" value="1"/>
</dbReference>
<keyword evidence="6" id="KW-0645">Protease</keyword>
<dbReference type="AlphaFoldDB" id="A0A2K5QA01"/>
<evidence type="ECO:0000256" key="5">
    <source>
        <dbReference type="ARBA" id="ARBA00022490"/>
    </source>
</evidence>
<evidence type="ECO:0000256" key="15">
    <source>
        <dbReference type="ARBA" id="ARBA00066470"/>
    </source>
</evidence>
<dbReference type="InterPro" id="IPR033139">
    <property type="entry name" value="Caspase_cys_AS"/>
</dbReference>
<dbReference type="InterPro" id="IPR015917">
    <property type="entry name" value="Pept_C14A"/>
</dbReference>
<reference evidence="26" key="2">
    <citation type="submission" date="2025-09" db="UniProtKB">
        <authorList>
            <consortium name="Ensembl"/>
        </authorList>
    </citation>
    <scope>IDENTIFICATION</scope>
</reference>
<dbReference type="Pfam" id="PF00656">
    <property type="entry name" value="Peptidase_C14"/>
    <property type="match status" value="1"/>
</dbReference>
<dbReference type="CDD" id="cd00032">
    <property type="entry name" value="CASc"/>
    <property type="match status" value="1"/>
</dbReference>
<evidence type="ECO:0000256" key="17">
    <source>
        <dbReference type="ARBA" id="ARBA00078083"/>
    </source>
</evidence>
<feature type="active site" evidence="21">
    <location>
        <position position="320"/>
    </location>
</feature>
<dbReference type="GeneTree" id="ENSGT00940000159114"/>
<keyword evidence="9" id="KW-0788">Thiol protease</keyword>
<evidence type="ECO:0000256" key="3">
    <source>
        <dbReference type="ARBA" id="ARBA00010134"/>
    </source>
</evidence>
<evidence type="ECO:0000259" key="25">
    <source>
        <dbReference type="PROSITE" id="PS50209"/>
    </source>
</evidence>
<dbReference type="GO" id="GO:0072557">
    <property type="term" value="C:IPAF inflammasome complex"/>
    <property type="evidence" value="ECO:0007669"/>
    <property type="project" value="TreeGrafter"/>
</dbReference>
<dbReference type="GO" id="GO:0005886">
    <property type="term" value="C:plasma membrane"/>
    <property type="evidence" value="ECO:0007669"/>
    <property type="project" value="UniProtKB-SubCell"/>
</dbReference>
<dbReference type="SUPFAM" id="SSF47986">
    <property type="entry name" value="DEATH domain"/>
    <property type="match status" value="1"/>
</dbReference>
<dbReference type="CTD" id="834"/>
<dbReference type="InterPro" id="IPR011600">
    <property type="entry name" value="Pept_C14_caspase"/>
</dbReference>
<keyword evidence="5" id="KW-0963">Cytoplasm</keyword>
<dbReference type="GO" id="GO:0006508">
    <property type="term" value="P:proteolysis"/>
    <property type="evidence" value="ECO:0007669"/>
    <property type="project" value="UniProtKB-KW"/>
</dbReference>
<evidence type="ECO:0000256" key="16">
    <source>
        <dbReference type="ARBA" id="ARBA00068181"/>
    </source>
</evidence>
<dbReference type="PROSITE" id="PS50209">
    <property type="entry name" value="CARD"/>
    <property type="match status" value="1"/>
</dbReference>
<dbReference type="STRING" id="9516.ENSCCAP00000012722"/>
<evidence type="ECO:0000256" key="4">
    <source>
        <dbReference type="ARBA" id="ARBA00022475"/>
    </source>
</evidence>
<keyword evidence="8" id="KW-0378">Hydrolase</keyword>
<dbReference type="FunFam" id="3.40.50.1460:FF:000007">
    <property type="entry name" value="Caspase-1"/>
    <property type="match status" value="1"/>
</dbReference>
<evidence type="ECO:0000256" key="20">
    <source>
        <dbReference type="ARBA" id="ARBA00081790"/>
    </source>
</evidence>
<dbReference type="SMART" id="SM00115">
    <property type="entry name" value="CASc"/>
    <property type="match status" value="1"/>
</dbReference>
<dbReference type="InterPro" id="IPR029030">
    <property type="entry name" value="Caspase-like_dom_sf"/>
</dbReference>
<evidence type="ECO:0000256" key="19">
    <source>
        <dbReference type="ARBA" id="ARBA00081401"/>
    </source>
</evidence>
<keyword evidence="10" id="KW-0832">Ubl conjugation</keyword>
<evidence type="ECO:0000256" key="22">
    <source>
        <dbReference type="RuleBase" id="RU003971"/>
    </source>
</evidence>
<dbReference type="PROSITE" id="PS50208">
    <property type="entry name" value="CASPASE_P20"/>
    <property type="match status" value="1"/>
</dbReference>
<dbReference type="PROSITE" id="PS01121">
    <property type="entry name" value="CASPASE_HIS"/>
    <property type="match status" value="1"/>
</dbReference>
<comment type="subcellular location">
    <subcellularLocation>
        <location evidence="1">Cell membrane</location>
    </subcellularLocation>
    <subcellularLocation>
        <location evidence="2">Cytoplasm</location>
    </subcellularLocation>
</comment>
<evidence type="ECO:0000256" key="7">
    <source>
        <dbReference type="ARBA" id="ARBA00022703"/>
    </source>
</evidence>
<feature type="domain" description="Caspase family p20" evidence="24">
    <location>
        <begin position="196"/>
        <end position="324"/>
    </location>
</feature>
<dbReference type="PRINTS" id="PR00376">
    <property type="entry name" value="IL1BCENZYME"/>
</dbReference>
<dbReference type="Gene3D" id="1.10.533.10">
    <property type="entry name" value="Death Domain, Fas"/>
    <property type="match status" value="1"/>
</dbReference>
<evidence type="ECO:0000256" key="6">
    <source>
        <dbReference type="ARBA" id="ARBA00022670"/>
    </source>
</evidence>
<keyword evidence="4" id="KW-1003">Cell membrane</keyword>
<comment type="similarity">
    <text evidence="3 22">Belongs to the peptidase C14A family.</text>
</comment>
<dbReference type="SMART" id="SM00114">
    <property type="entry name" value="CARD"/>
    <property type="match status" value="1"/>
</dbReference>
<name>A0A2K5QA01_CEBIM</name>
<accession>A0A2K5QA01</accession>
<dbReference type="SUPFAM" id="SSF52129">
    <property type="entry name" value="Caspase-like"/>
    <property type="match status" value="1"/>
</dbReference>
<evidence type="ECO:0000256" key="13">
    <source>
        <dbReference type="ARBA" id="ARBA00050375"/>
    </source>
</evidence>
<dbReference type="GO" id="GO:0089720">
    <property type="term" value="F:caspase binding"/>
    <property type="evidence" value="ECO:0007669"/>
    <property type="project" value="TreeGrafter"/>
</dbReference>
<evidence type="ECO:0000256" key="1">
    <source>
        <dbReference type="ARBA" id="ARBA00004236"/>
    </source>
</evidence>
<dbReference type="GO" id="GO:0072559">
    <property type="term" value="C:NLRP3 inflammasome complex"/>
    <property type="evidence" value="ECO:0007669"/>
    <property type="project" value="TreeGrafter"/>
</dbReference>
<dbReference type="GO" id="GO:0006915">
    <property type="term" value="P:apoptotic process"/>
    <property type="evidence" value="ECO:0007669"/>
    <property type="project" value="UniProtKB-KW"/>
</dbReference>
<dbReference type="Pfam" id="PF00619">
    <property type="entry name" value="CARD"/>
    <property type="match status" value="1"/>
</dbReference>
<evidence type="ECO:0000256" key="12">
    <source>
        <dbReference type="ARBA" id="ARBA00023145"/>
    </source>
</evidence>
<evidence type="ECO:0000256" key="10">
    <source>
        <dbReference type="ARBA" id="ARBA00022843"/>
    </source>
</evidence>
<evidence type="ECO:0000313" key="26">
    <source>
        <dbReference type="Ensembl" id="ENSCCAP00000012722.1"/>
    </source>
</evidence>
<dbReference type="GO" id="GO:0032496">
    <property type="term" value="P:response to lipopolysaccharide"/>
    <property type="evidence" value="ECO:0007669"/>
    <property type="project" value="UniProtKB-ARBA"/>
</dbReference>
<evidence type="ECO:0000313" key="27">
    <source>
        <dbReference type="Proteomes" id="UP000233040"/>
    </source>
</evidence>
<dbReference type="Ensembl" id="ENSCCAT00000030142.1">
    <property type="protein sequence ID" value="ENSCCAP00000012722.1"/>
    <property type="gene ID" value="ENSCCAG00000024150.1"/>
</dbReference>
<keyword evidence="7" id="KW-0053">Apoptosis</keyword>
<dbReference type="EC" id="3.4.22.36" evidence="15"/>
<dbReference type="GO" id="GO:0032731">
    <property type="term" value="P:positive regulation of interleukin-1 beta production"/>
    <property type="evidence" value="ECO:0007669"/>
    <property type="project" value="UniProtKB-ARBA"/>
</dbReference>
<keyword evidence="12" id="KW-0865">Zymogen</keyword>
<keyword evidence="27" id="KW-1185">Reference proteome</keyword>
<dbReference type="PANTHER" id="PTHR47901:SF3">
    <property type="entry name" value="CASPASE-1"/>
    <property type="match status" value="1"/>
</dbReference>
<dbReference type="GO" id="GO:0050727">
    <property type="term" value="P:regulation of inflammatory response"/>
    <property type="evidence" value="ECO:0007669"/>
    <property type="project" value="TreeGrafter"/>
</dbReference>
<dbReference type="Proteomes" id="UP000233040">
    <property type="component" value="Unassembled WGS sequence"/>
</dbReference>
<feature type="domain" description="CARD" evidence="25">
    <location>
        <begin position="54"/>
        <end position="147"/>
    </location>
</feature>